<comment type="caution">
    <text evidence="1">The sequence shown here is derived from an EMBL/GenBank/DDBJ whole genome shotgun (WGS) entry which is preliminary data.</text>
</comment>
<proteinExistence type="predicted"/>
<keyword evidence="2" id="KW-1185">Reference proteome</keyword>
<dbReference type="Proteomes" id="UP001372338">
    <property type="component" value="Unassembled WGS sequence"/>
</dbReference>
<accession>A0AAN9EL03</accession>
<organism evidence="1 2">
    <name type="scientific">Crotalaria pallida</name>
    <name type="common">Smooth rattlebox</name>
    <name type="synonym">Crotalaria striata</name>
    <dbReference type="NCBI Taxonomy" id="3830"/>
    <lineage>
        <taxon>Eukaryota</taxon>
        <taxon>Viridiplantae</taxon>
        <taxon>Streptophyta</taxon>
        <taxon>Embryophyta</taxon>
        <taxon>Tracheophyta</taxon>
        <taxon>Spermatophyta</taxon>
        <taxon>Magnoliopsida</taxon>
        <taxon>eudicotyledons</taxon>
        <taxon>Gunneridae</taxon>
        <taxon>Pentapetalae</taxon>
        <taxon>rosids</taxon>
        <taxon>fabids</taxon>
        <taxon>Fabales</taxon>
        <taxon>Fabaceae</taxon>
        <taxon>Papilionoideae</taxon>
        <taxon>50 kb inversion clade</taxon>
        <taxon>genistoids sensu lato</taxon>
        <taxon>core genistoids</taxon>
        <taxon>Crotalarieae</taxon>
        <taxon>Crotalaria</taxon>
    </lineage>
</organism>
<name>A0AAN9EL03_CROPI</name>
<gene>
    <name evidence="1" type="ORF">RIF29_25126</name>
</gene>
<dbReference type="AlphaFoldDB" id="A0AAN9EL03"/>
<protein>
    <submittedName>
        <fullName evidence="1">Uncharacterized protein</fullName>
    </submittedName>
</protein>
<dbReference type="EMBL" id="JAYWIO010000005">
    <property type="protein sequence ID" value="KAK7259517.1"/>
    <property type="molecule type" value="Genomic_DNA"/>
</dbReference>
<evidence type="ECO:0000313" key="2">
    <source>
        <dbReference type="Proteomes" id="UP001372338"/>
    </source>
</evidence>
<reference evidence="1 2" key="1">
    <citation type="submission" date="2024-01" db="EMBL/GenBank/DDBJ databases">
        <title>The genomes of 5 underutilized Papilionoideae crops provide insights into root nodulation and disease resistanc.</title>
        <authorList>
            <person name="Yuan L."/>
        </authorList>
    </citation>
    <scope>NUCLEOTIDE SEQUENCE [LARGE SCALE GENOMIC DNA]</scope>
    <source>
        <strain evidence="1">ZHUSHIDOU_FW_LH</strain>
        <tissue evidence="1">Leaf</tissue>
    </source>
</reference>
<sequence>MNIVVEQRDGIIDHLFTGNFLDRDYDIVYCFFFLRGTKEGVREAPGFAQQIVHDSSNYHFWNSNLDDWIYANMSGKIHGKRSIHWETFFGVSVWLIWRNRNLRIFEGRYESFETLLAHCIGYAAVVERAVE</sequence>
<evidence type="ECO:0000313" key="1">
    <source>
        <dbReference type="EMBL" id="KAK7259517.1"/>
    </source>
</evidence>